<proteinExistence type="predicted"/>
<dbReference type="InterPro" id="IPR000326">
    <property type="entry name" value="PAP2/HPO"/>
</dbReference>
<organism evidence="3 4">
    <name type="scientific">Citroniella saccharovorans</name>
    <dbReference type="NCBI Taxonomy" id="2053367"/>
    <lineage>
        <taxon>Bacteria</taxon>
        <taxon>Bacillati</taxon>
        <taxon>Bacillota</taxon>
        <taxon>Tissierellia</taxon>
        <taxon>Tissierellales</taxon>
        <taxon>Peptoniphilaceae</taxon>
        <taxon>Citroniella</taxon>
    </lineage>
</organism>
<feature type="transmembrane region" description="Helical" evidence="1">
    <location>
        <begin position="149"/>
        <end position="171"/>
    </location>
</feature>
<feature type="transmembrane region" description="Helical" evidence="1">
    <location>
        <begin position="6"/>
        <end position="25"/>
    </location>
</feature>
<keyword evidence="1" id="KW-1133">Transmembrane helix</keyword>
<dbReference type="Gene3D" id="1.20.144.10">
    <property type="entry name" value="Phosphatidic acid phosphatase type 2/haloperoxidase"/>
    <property type="match status" value="2"/>
</dbReference>
<dbReference type="Pfam" id="PF01569">
    <property type="entry name" value="PAP2"/>
    <property type="match status" value="1"/>
</dbReference>
<dbReference type="InterPro" id="IPR036938">
    <property type="entry name" value="PAP2/HPO_sf"/>
</dbReference>
<feature type="transmembrane region" description="Helical" evidence="1">
    <location>
        <begin position="82"/>
        <end position="101"/>
    </location>
</feature>
<feature type="transmembrane region" description="Helical" evidence="1">
    <location>
        <begin position="178"/>
        <end position="197"/>
    </location>
</feature>
<comment type="caution">
    <text evidence="3">The sequence shown here is derived from an EMBL/GenBank/DDBJ whole genome shotgun (WGS) entry which is preliminary data.</text>
</comment>
<evidence type="ECO:0000256" key="1">
    <source>
        <dbReference type="SAM" id="Phobius"/>
    </source>
</evidence>
<name>A0AAW9MSA7_9FIRM</name>
<dbReference type="RefSeq" id="WP_324620214.1">
    <property type="nucleotide sequence ID" value="NZ_JAYKOT010000003.1"/>
</dbReference>
<evidence type="ECO:0000259" key="2">
    <source>
        <dbReference type="SMART" id="SM00014"/>
    </source>
</evidence>
<sequence length="210" mass="23618">MELFYIIIATTIIIIITIVVGLNMYKNRENSIDRKIQSKIDKNKSESLTKVFSKITRLGNVESLIIIITPILFILIRDRSYTSASLVINALGFSIFSSQFFKLLFRRARPILEKRRVNTIGYSYPSGHATVGTSVYISLAYLLSSMSGGMPSIIATGFIVSILIAISRIYLSVHWTSDVIVGFLLGLSSSAWAIFLYKNSYVLKLLFLRK</sequence>
<dbReference type="AlphaFoldDB" id="A0AAW9MSA7"/>
<feature type="transmembrane region" description="Helical" evidence="1">
    <location>
        <begin position="58"/>
        <end position="76"/>
    </location>
</feature>
<dbReference type="PANTHER" id="PTHR14969:SF13">
    <property type="entry name" value="AT30094P"/>
    <property type="match status" value="1"/>
</dbReference>
<keyword evidence="4" id="KW-1185">Reference proteome</keyword>
<feature type="transmembrane region" description="Helical" evidence="1">
    <location>
        <begin position="122"/>
        <end position="143"/>
    </location>
</feature>
<accession>A0AAW9MSA7</accession>
<dbReference type="EMBL" id="JAYKOT010000003">
    <property type="protein sequence ID" value="MEB3430054.1"/>
    <property type="molecule type" value="Genomic_DNA"/>
</dbReference>
<keyword evidence="1" id="KW-0472">Membrane</keyword>
<reference evidence="3 4" key="1">
    <citation type="submission" date="2024-01" db="EMBL/GenBank/DDBJ databases">
        <title>Complete genome sequence of Citroniella saccharovorans strain M6.X9, isolated from human fecal sample.</title>
        <authorList>
            <person name="Cheng G."/>
            <person name="Westerholm M."/>
            <person name="Schnurer A."/>
        </authorList>
    </citation>
    <scope>NUCLEOTIDE SEQUENCE [LARGE SCALE GENOMIC DNA]</scope>
    <source>
        <strain evidence="3 4">DSM 29873</strain>
    </source>
</reference>
<dbReference type="PANTHER" id="PTHR14969">
    <property type="entry name" value="SPHINGOSINE-1-PHOSPHATE PHOSPHOHYDROLASE"/>
    <property type="match status" value="1"/>
</dbReference>
<evidence type="ECO:0000313" key="3">
    <source>
        <dbReference type="EMBL" id="MEB3430054.1"/>
    </source>
</evidence>
<dbReference type="CDD" id="cd03392">
    <property type="entry name" value="PAP2_like_2"/>
    <property type="match status" value="1"/>
</dbReference>
<evidence type="ECO:0000313" key="4">
    <source>
        <dbReference type="Proteomes" id="UP001357733"/>
    </source>
</evidence>
<dbReference type="Proteomes" id="UP001357733">
    <property type="component" value="Unassembled WGS sequence"/>
</dbReference>
<feature type="domain" description="Phosphatidic acid phosphatase type 2/haloperoxidase" evidence="2">
    <location>
        <begin position="83"/>
        <end position="194"/>
    </location>
</feature>
<dbReference type="SMART" id="SM00014">
    <property type="entry name" value="acidPPc"/>
    <property type="match status" value="1"/>
</dbReference>
<dbReference type="SUPFAM" id="SSF48317">
    <property type="entry name" value="Acid phosphatase/Vanadium-dependent haloperoxidase"/>
    <property type="match status" value="1"/>
</dbReference>
<keyword evidence="1" id="KW-0812">Transmembrane</keyword>
<gene>
    <name evidence="3" type="ORF">VLK81_08645</name>
</gene>
<protein>
    <submittedName>
        <fullName evidence="3">Phosphatase PAP2 family protein</fullName>
    </submittedName>
</protein>